<feature type="domain" description="N-acetyltransferase" evidence="1">
    <location>
        <begin position="2"/>
        <end position="161"/>
    </location>
</feature>
<gene>
    <name evidence="2" type="ORF">S06H3_10335</name>
</gene>
<proteinExistence type="predicted"/>
<accession>X1KJZ6</accession>
<organism evidence="2">
    <name type="scientific">marine sediment metagenome</name>
    <dbReference type="NCBI Taxonomy" id="412755"/>
    <lineage>
        <taxon>unclassified sequences</taxon>
        <taxon>metagenomes</taxon>
        <taxon>ecological metagenomes</taxon>
    </lineage>
</organism>
<comment type="caution">
    <text evidence="2">The sequence shown here is derived from an EMBL/GenBank/DDBJ whole genome shotgun (WGS) entry which is preliminary data.</text>
</comment>
<protein>
    <recommendedName>
        <fullName evidence="1">N-acetyltransferase domain-containing protein</fullName>
    </recommendedName>
</protein>
<dbReference type="PANTHER" id="PTHR43617">
    <property type="entry name" value="L-AMINO ACID N-ACETYLTRANSFERASE"/>
    <property type="match status" value="1"/>
</dbReference>
<dbReference type="AlphaFoldDB" id="X1KJZ6"/>
<dbReference type="GO" id="GO:0008999">
    <property type="term" value="F:protein-N-terminal-alanine acetyltransferase activity"/>
    <property type="evidence" value="ECO:0007669"/>
    <property type="project" value="TreeGrafter"/>
</dbReference>
<dbReference type="EMBL" id="BARV01004767">
    <property type="protein sequence ID" value="GAI06993.1"/>
    <property type="molecule type" value="Genomic_DNA"/>
</dbReference>
<name>X1KJZ6_9ZZZZ</name>
<dbReference type="Pfam" id="PF00583">
    <property type="entry name" value="Acetyltransf_1"/>
    <property type="match status" value="1"/>
</dbReference>
<dbReference type="SUPFAM" id="SSF55729">
    <property type="entry name" value="Acyl-CoA N-acyltransferases (Nat)"/>
    <property type="match status" value="1"/>
</dbReference>
<sequence>MFKTRMATINDLSFLKKMLFEASYWRQNISKPDFEQGLQRADIKYLLEDWGREGDTGIIAEDDNNNPIGAAWHRFWTEEKHSYGYINESIPELSLAVSEEWRGKGVGRELIKRLIAEAKNQNLTKVSLSVEKENFAVNLYQKVGFKVYIDNPGDYTMLWEA</sequence>
<dbReference type="InterPro" id="IPR016181">
    <property type="entry name" value="Acyl_CoA_acyltransferase"/>
</dbReference>
<dbReference type="PROSITE" id="PS51186">
    <property type="entry name" value="GNAT"/>
    <property type="match status" value="1"/>
</dbReference>
<dbReference type="PANTHER" id="PTHR43617:SF20">
    <property type="entry name" value="N-ALPHA-ACETYLTRANSFERASE RIMI"/>
    <property type="match status" value="1"/>
</dbReference>
<dbReference type="CDD" id="cd04301">
    <property type="entry name" value="NAT_SF"/>
    <property type="match status" value="1"/>
</dbReference>
<dbReference type="Gene3D" id="3.40.630.30">
    <property type="match status" value="1"/>
</dbReference>
<dbReference type="InterPro" id="IPR050276">
    <property type="entry name" value="MshD_Acetyltransferase"/>
</dbReference>
<evidence type="ECO:0000259" key="1">
    <source>
        <dbReference type="PROSITE" id="PS51186"/>
    </source>
</evidence>
<reference evidence="2" key="1">
    <citation type="journal article" date="2014" name="Front. Microbiol.">
        <title>High frequency of phylogenetically diverse reductive dehalogenase-homologous genes in deep subseafloor sedimentary metagenomes.</title>
        <authorList>
            <person name="Kawai M."/>
            <person name="Futagami T."/>
            <person name="Toyoda A."/>
            <person name="Takaki Y."/>
            <person name="Nishi S."/>
            <person name="Hori S."/>
            <person name="Arai W."/>
            <person name="Tsubouchi T."/>
            <person name="Morono Y."/>
            <person name="Uchiyama I."/>
            <person name="Ito T."/>
            <person name="Fujiyama A."/>
            <person name="Inagaki F."/>
            <person name="Takami H."/>
        </authorList>
    </citation>
    <scope>NUCLEOTIDE SEQUENCE</scope>
    <source>
        <strain evidence="2">Expedition CK06-06</strain>
    </source>
</reference>
<evidence type="ECO:0000313" key="2">
    <source>
        <dbReference type="EMBL" id="GAI06993.1"/>
    </source>
</evidence>
<dbReference type="InterPro" id="IPR000182">
    <property type="entry name" value="GNAT_dom"/>
</dbReference>